<organism evidence="2 3">
    <name type="scientific">Mycena alexandri</name>
    <dbReference type="NCBI Taxonomy" id="1745969"/>
    <lineage>
        <taxon>Eukaryota</taxon>
        <taxon>Fungi</taxon>
        <taxon>Dikarya</taxon>
        <taxon>Basidiomycota</taxon>
        <taxon>Agaricomycotina</taxon>
        <taxon>Agaricomycetes</taxon>
        <taxon>Agaricomycetidae</taxon>
        <taxon>Agaricales</taxon>
        <taxon>Marasmiineae</taxon>
        <taxon>Mycenaceae</taxon>
        <taxon>Mycena</taxon>
    </lineage>
</organism>
<gene>
    <name evidence="2" type="ORF">C8F04DRAFT_1274146</name>
</gene>
<comment type="caution">
    <text evidence="2">The sequence shown here is derived from an EMBL/GenBank/DDBJ whole genome shotgun (WGS) entry which is preliminary data.</text>
</comment>
<evidence type="ECO:0000256" key="1">
    <source>
        <dbReference type="SAM" id="MobiDB-lite"/>
    </source>
</evidence>
<dbReference type="AlphaFoldDB" id="A0AAD6S5S7"/>
<proteinExistence type="predicted"/>
<accession>A0AAD6S5S7</accession>
<protein>
    <submittedName>
        <fullName evidence="2">Uncharacterized protein</fullName>
    </submittedName>
</protein>
<reference evidence="2" key="1">
    <citation type="submission" date="2023-03" db="EMBL/GenBank/DDBJ databases">
        <title>Massive genome expansion in bonnet fungi (Mycena s.s.) driven by repeated elements and novel gene families across ecological guilds.</title>
        <authorList>
            <consortium name="Lawrence Berkeley National Laboratory"/>
            <person name="Harder C.B."/>
            <person name="Miyauchi S."/>
            <person name="Viragh M."/>
            <person name="Kuo A."/>
            <person name="Thoen E."/>
            <person name="Andreopoulos B."/>
            <person name="Lu D."/>
            <person name="Skrede I."/>
            <person name="Drula E."/>
            <person name="Henrissat B."/>
            <person name="Morin E."/>
            <person name="Kohler A."/>
            <person name="Barry K."/>
            <person name="LaButti K."/>
            <person name="Morin E."/>
            <person name="Salamov A."/>
            <person name="Lipzen A."/>
            <person name="Mereny Z."/>
            <person name="Hegedus B."/>
            <person name="Baldrian P."/>
            <person name="Stursova M."/>
            <person name="Weitz H."/>
            <person name="Taylor A."/>
            <person name="Grigoriev I.V."/>
            <person name="Nagy L.G."/>
            <person name="Martin F."/>
            <person name="Kauserud H."/>
        </authorList>
    </citation>
    <scope>NUCLEOTIDE SEQUENCE</scope>
    <source>
        <strain evidence="2">CBHHK200</strain>
    </source>
</reference>
<evidence type="ECO:0000313" key="2">
    <source>
        <dbReference type="EMBL" id="KAJ7021077.1"/>
    </source>
</evidence>
<feature type="region of interest" description="Disordered" evidence="1">
    <location>
        <begin position="94"/>
        <end position="114"/>
    </location>
</feature>
<sequence>MPRGRLPLDPETKAINRKESLQRYAANLRASNSEIIVSEGCTPQHLLRARTARAAYREKHRKEIRVAETLRRHTAYLEKNGAEALDERMQCPLTARTQKRHEGRPPRRIPPTKNQRRCRALRRIGFEEDNGEDSDDDIPEGMCGCDRHECQKSHRNETQKRRDCRIFELKYTADVLARM</sequence>
<dbReference type="EMBL" id="JARJCM010000242">
    <property type="protein sequence ID" value="KAJ7021077.1"/>
    <property type="molecule type" value="Genomic_DNA"/>
</dbReference>
<dbReference type="Proteomes" id="UP001218188">
    <property type="component" value="Unassembled WGS sequence"/>
</dbReference>
<keyword evidence="3" id="KW-1185">Reference proteome</keyword>
<name>A0AAD6S5S7_9AGAR</name>
<evidence type="ECO:0000313" key="3">
    <source>
        <dbReference type="Proteomes" id="UP001218188"/>
    </source>
</evidence>